<feature type="compositionally biased region" description="Polar residues" evidence="1">
    <location>
        <begin position="300"/>
        <end position="310"/>
    </location>
</feature>
<gene>
    <name evidence="2" type="ORF">HanXRQr2_Chr02g0059821</name>
</gene>
<dbReference type="Gramene" id="mRNA:HanXRQr2_Chr02g0059821">
    <property type="protein sequence ID" value="mRNA:HanXRQr2_Chr02g0059821"/>
    <property type="gene ID" value="HanXRQr2_Chr02g0059821"/>
</dbReference>
<reference evidence="2" key="1">
    <citation type="journal article" date="2017" name="Nature">
        <title>The sunflower genome provides insights into oil metabolism, flowering and Asterid evolution.</title>
        <authorList>
            <person name="Badouin H."/>
            <person name="Gouzy J."/>
            <person name="Grassa C.J."/>
            <person name="Murat F."/>
            <person name="Staton S.E."/>
            <person name="Cottret L."/>
            <person name="Lelandais-Briere C."/>
            <person name="Owens G.L."/>
            <person name="Carrere S."/>
            <person name="Mayjonade B."/>
            <person name="Legrand L."/>
            <person name="Gill N."/>
            <person name="Kane N.C."/>
            <person name="Bowers J.E."/>
            <person name="Hubner S."/>
            <person name="Bellec A."/>
            <person name="Berard A."/>
            <person name="Berges H."/>
            <person name="Blanchet N."/>
            <person name="Boniface M.C."/>
            <person name="Brunel D."/>
            <person name="Catrice O."/>
            <person name="Chaidir N."/>
            <person name="Claudel C."/>
            <person name="Donnadieu C."/>
            <person name="Faraut T."/>
            <person name="Fievet G."/>
            <person name="Helmstetter N."/>
            <person name="King M."/>
            <person name="Knapp S.J."/>
            <person name="Lai Z."/>
            <person name="Le Paslier M.C."/>
            <person name="Lippi Y."/>
            <person name="Lorenzon L."/>
            <person name="Mandel J.R."/>
            <person name="Marage G."/>
            <person name="Marchand G."/>
            <person name="Marquand E."/>
            <person name="Bret-Mestries E."/>
            <person name="Morien E."/>
            <person name="Nambeesan S."/>
            <person name="Nguyen T."/>
            <person name="Pegot-Espagnet P."/>
            <person name="Pouilly N."/>
            <person name="Raftis F."/>
            <person name="Sallet E."/>
            <person name="Schiex T."/>
            <person name="Thomas J."/>
            <person name="Vandecasteele C."/>
            <person name="Vares D."/>
            <person name="Vear F."/>
            <person name="Vautrin S."/>
            <person name="Crespi M."/>
            <person name="Mangin B."/>
            <person name="Burke J.M."/>
            <person name="Salse J."/>
            <person name="Munos S."/>
            <person name="Vincourt P."/>
            <person name="Rieseberg L.H."/>
            <person name="Langlade N.B."/>
        </authorList>
    </citation>
    <scope>NUCLEOTIDE SEQUENCE</scope>
    <source>
        <tissue evidence="2">Leaves</tissue>
    </source>
</reference>
<dbReference type="Proteomes" id="UP000215914">
    <property type="component" value="Unassembled WGS sequence"/>
</dbReference>
<protein>
    <submittedName>
        <fullName evidence="2">Uncharacterized protein</fullName>
    </submittedName>
</protein>
<keyword evidence="3" id="KW-1185">Reference proteome</keyword>
<accession>A0A9K3JN59</accession>
<sequence length="310" mass="34968">MYPRFIQMMIDDQFKDLPNDLADILGLRNMTANTLSRLASYKNPKKDDPEPRERRMICRIDNPGYVAPENDAWRLENSNSENEDDKLREMHEKKLRHWFVKDGKRKRTPKTSPAPKVSTPKIVVKGPSRESQPRLIDEPVVNPADISQEGIDLTNVTFEQYLKHTEATIAKDQSTSVPAEGVKETEPEGVARTDSSDAGDNLTETESEIERIGVGKVTLKKKPQKKKKKGSDEEDSTYMPTAVEKKKLRIKRKAVQTGVIPRNVRARKGGAFMPKSQSGKSEKHIETSKGPETVKVPEVPQTQSIPEVEV</sequence>
<dbReference type="AlphaFoldDB" id="A0A9K3JN59"/>
<feature type="region of interest" description="Disordered" evidence="1">
    <location>
        <begin position="172"/>
        <end position="310"/>
    </location>
</feature>
<organism evidence="2 3">
    <name type="scientific">Helianthus annuus</name>
    <name type="common">Common sunflower</name>
    <dbReference type="NCBI Taxonomy" id="4232"/>
    <lineage>
        <taxon>Eukaryota</taxon>
        <taxon>Viridiplantae</taxon>
        <taxon>Streptophyta</taxon>
        <taxon>Embryophyta</taxon>
        <taxon>Tracheophyta</taxon>
        <taxon>Spermatophyta</taxon>
        <taxon>Magnoliopsida</taxon>
        <taxon>eudicotyledons</taxon>
        <taxon>Gunneridae</taxon>
        <taxon>Pentapetalae</taxon>
        <taxon>asterids</taxon>
        <taxon>campanulids</taxon>
        <taxon>Asterales</taxon>
        <taxon>Asteraceae</taxon>
        <taxon>Asteroideae</taxon>
        <taxon>Heliantheae alliance</taxon>
        <taxon>Heliantheae</taxon>
        <taxon>Helianthus</taxon>
    </lineage>
</organism>
<evidence type="ECO:0000313" key="2">
    <source>
        <dbReference type="EMBL" id="KAF5818012.1"/>
    </source>
</evidence>
<dbReference type="EMBL" id="MNCJ02000317">
    <property type="protein sequence ID" value="KAF5818012.1"/>
    <property type="molecule type" value="Genomic_DNA"/>
</dbReference>
<evidence type="ECO:0000313" key="3">
    <source>
        <dbReference type="Proteomes" id="UP000215914"/>
    </source>
</evidence>
<feature type="compositionally biased region" description="Basic and acidic residues" evidence="1">
    <location>
        <begin position="280"/>
        <end position="289"/>
    </location>
</feature>
<feature type="compositionally biased region" description="Basic residues" evidence="1">
    <location>
        <begin position="218"/>
        <end position="229"/>
    </location>
</feature>
<proteinExistence type="predicted"/>
<evidence type="ECO:0000256" key="1">
    <source>
        <dbReference type="SAM" id="MobiDB-lite"/>
    </source>
</evidence>
<feature type="compositionally biased region" description="Basic and acidic residues" evidence="1">
    <location>
        <begin position="181"/>
        <end position="195"/>
    </location>
</feature>
<reference evidence="2" key="2">
    <citation type="submission" date="2020-06" db="EMBL/GenBank/DDBJ databases">
        <title>Helianthus annuus Genome sequencing and assembly Release 2.</title>
        <authorList>
            <person name="Gouzy J."/>
            <person name="Langlade N."/>
            <person name="Munos S."/>
        </authorList>
    </citation>
    <scope>NUCLEOTIDE SEQUENCE</scope>
    <source>
        <tissue evidence="2">Leaves</tissue>
    </source>
</reference>
<name>A0A9K3JN59_HELAN</name>
<comment type="caution">
    <text evidence="2">The sequence shown here is derived from an EMBL/GenBank/DDBJ whole genome shotgun (WGS) entry which is preliminary data.</text>
</comment>